<dbReference type="SUPFAM" id="SSF103473">
    <property type="entry name" value="MFS general substrate transporter"/>
    <property type="match status" value="1"/>
</dbReference>
<dbReference type="Proteomes" id="UP001516400">
    <property type="component" value="Unassembled WGS sequence"/>
</dbReference>
<feature type="transmembrane region" description="Helical" evidence="5">
    <location>
        <begin position="48"/>
        <end position="72"/>
    </location>
</feature>
<comment type="subcellular location">
    <subcellularLocation>
        <location evidence="1">Membrane</location>
        <topology evidence="1">Multi-pass membrane protein</topology>
    </subcellularLocation>
</comment>
<keyword evidence="2 5" id="KW-0812">Transmembrane</keyword>
<protein>
    <submittedName>
        <fullName evidence="6">Uncharacterized protein</fullName>
    </submittedName>
</protein>
<sequence>MGMLTSHNLYLEKACRVNLNYNSSVCDAMVRRDPTGYEEYQETEVQKLVATMLSIKTAVIGFFPTFILLFFGSWSDRHQKRKPVILIPIICDILSGLELLICSHYLMELSVEYVAFADSFPYAIGGGWSCVFLGVFSYISGISSDEDRTIRIGTVSMIQTVAITIGNAIGGFLIGPLGIKGSYLTMNITMTLCLIYGYIIIKDKRIEKVEREEKKGFIKDFMDIQHVKNTFKMCFQEGQSNRKWKMIVLMIITVLIIGPLQG</sequence>
<accession>A0ABD2PDI1</accession>
<feature type="transmembrane region" description="Helical" evidence="5">
    <location>
        <begin position="244"/>
        <end position="261"/>
    </location>
</feature>
<organism evidence="6 7">
    <name type="scientific">Cryptolaemus montrouzieri</name>
    <dbReference type="NCBI Taxonomy" id="559131"/>
    <lineage>
        <taxon>Eukaryota</taxon>
        <taxon>Metazoa</taxon>
        <taxon>Ecdysozoa</taxon>
        <taxon>Arthropoda</taxon>
        <taxon>Hexapoda</taxon>
        <taxon>Insecta</taxon>
        <taxon>Pterygota</taxon>
        <taxon>Neoptera</taxon>
        <taxon>Endopterygota</taxon>
        <taxon>Coleoptera</taxon>
        <taxon>Polyphaga</taxon>
        <taxon>Cucujiformia</taxon>
        <taxon>Coccinelloidea</taxon>
        <taxon>Coccinellidae</taxon>
        <taxon>Scymninae</taxon>
        <taxon>Scymnini</taxon>
        <taxon>Cryptolaemus</taxon>
    </lineage>
</organism>
<keyword evidence="3 5" id="KW-1133">Transmembrane helix</keyword>
<evidence type="ECO:0000256" key="2">
    <source>
        <dbReference type="ARBA" id="ARBA00022692"/>
    </source>
</evidence>
<feature type="transmembrane region" description="Helical" evidence="5">
    <location>
        <begin position="119"/>
        <end position="140"/>
    </location>
</feature>
<evidence type="ECO:0000256" key="3">
    <source>
        <dbReference type="ARBA" id="ARBA00022989"/>
    </source>
</evidence>
<feature type="non-terminal residue" evidence="6">
    <location>
        <position position="262"/>
    </location>
</feature>
<dbReference type="PANTHER" id="PTHR23507">
    <property type="entry name" value="ZGC:174356"/>
    <property type="match status" value="1"/>
</dbReference>
<reference evidence="6 7" key="1">
    <citation type="journal article" date="2021" name="BMC Biol.">
        <title>Horizontally acquired antibacterial genes associated with adaptive radiation of ladybird beetles.</title>
        <authorList>
            <person name="Li H.S."/>
            <person name="Tang X.F."/>
            <person name="Huang Y.H."/>
            <person name="Xu Z.Y."/>
            <person name="Chen M.L."/>
            <person name="Du X.Y."/>
            <person name="Qiu B.Y."/>
            <person name="Chen P.T."/>
            <person name="Zhang W."/>
            <person name="Slipinski A."/>
            <person name="Escalona H.E."/>
            <person name="Waterhouse R.M."/>
            <person name="Zwick A."/>
            <person name="Pang H."/>
        </authorList>
    </citation>
    <scope>NUCLEOTIDE SEQUENCE [LARGE SCALE GENOMIC DNA]</scope>
    <source>
        <strain evidence="6">SYSU2018</strain>
    </source>
</reference>
<dbReference type="EMBL" id="JABFTP020000185">
    <property type="protein sequence ID" value="KAL3289027.1"/>
    <property type="molecule type" value="Genomic_DNA"/>
</dbReference>
<name>A0ABD2PDI1_9CUCU</name>
<feature type="transmembrane region" description="Helical" evidence="5">
    <location>
        <begin position="84"/>
        <end position="107"/>
    </location>
</feature>
<gene>
    <name evidence="6" type="ORF">HHI36_003470</name>
</gene>
<evidence type="ECO:0000313" key="7">
    <source>
        <dbReference type="Proteomes" id="UP001516400"/>
    </source>
</evidence>
<feature type="transmembrane region" description="Helical" evidence="5">
    <location>
        <begin position="181"/>
        <end position="201"/>
    </location>
</feature>
<keyword evidence="7" id="KW-1185">Reference proteome</keyword>
<comment type="caution">
    <text evidence="6">The sequence shown here is derived from an EMBL/GenBank/DDBJ whole genome shotgun (WGS) entry which is preliminary data.</text>
</comment>
<dbReference type="Pfam" id="PF07690">
    <property type="entry name" value="MFS_1"/>
    <property type="match status" value="1"/>
</dbReference>
<dbReference type="Gene3D" id="1.20.1250.20">
    <property type="entry name" value="MFS general substrate transporter like domains"/>
    <property type="match status" value="1"/>
</dbReference>
<feature type="transmembrane region" description="Helical" evidence="5">
    <location>
        <begin position="152"/>
        <end position="175"/>
    </location>
</feature>
<evidence type="ECO:0000256" key="5">
    <source>
        <dbReference type="SAM" id="Phobius"/>
    </source>
</evidence>
<evidence type="ECO:0000256" key="1">
    <source>
        <dbReference type="ARBA" id="ARBA00004141"/>
    </source>
</evidence>
<dbReference type="PANTHER" id="PTHR23507:SF1">
    <property type="entry name" value="FI18259P1-RELATED"/>
    <property type="match status" value="1"/>
</dbReference>
<dbReference type="InterPro" id="IPR011701">
    <property type="entry name" value="MFS"/>
</dbReference>
<dbReference type="AlphaFoldDB" id="A0ABD2PDI1"/>
<evidence type="ECO:0000256" key="4">
    <source>
        <dbReference type="ARBA" id="ARBA00023136"/>
    </source>
</evidence>
<dbReference type="GO" id="GO:0016020">
    <property type="term" value="C:membrane"/>
    <property type="evidence" value="ECO:0007669"/>
    <property type="project" value="UniProtKB-SubCell"/>
</dbReference>
<proteinExistence type="predicted"/>
<evidence type="ECO:0000313" key="6">
    <source>
        <dbReference type="EMBL" id="KAL3289027.1"/>
    </source>
</evidence>
<keyword evidence="4 5" id="KW-0472">Membrane</keyword>
<dbReference type="InterPro" id="IPR036259">
    <property type="entry name" value="MFS_trans_sf"/>
</dbReference>